<protein>
    <submittedName>
        <fullName evidence="1">Uncharacterized protein</fullName>
    </submittedName>
</protein>
<organism evidence="1 2">
    <name type="scientific">Halohasta litchfieldiae</name>
    <dbReference type="NCBI Taxonomy" id="1073996"/>
    <lineage>
        <taxon>Archaea</taxon>
        <taxon>Methanobacteriati</taxon>
        <taxon>Methanobacteriota</taxon>
        <taxon>Stenosarchaea group</taxon>
        <taxon>Halobacteria</taxon>
        <taxon>Halobacteriales</taxon>
        <taxon>Haloferacaceae</taxon>
        <taxon>Halohasta</taxon>
    </lineage>
</organism>
<dbReference type="EMBL" id="FNYR01000009">
    <property type="protein sequence ID" value="SEI84021.1"/>
    <property type="molecule type" value="Genomic_DNA"/>
</dbReference>
<dbReference type="STRING" id="1073996.SAMN05444271_10947"/>
<sequence length="86" mass="9972">MTVRRPVPFESLWRHLGFQPCPIQLVDHGLIVETVPNRTFIYSSRQYESTVRATRWRETVDRGQQSAVQIGPCVRTLFVSGDNERV</sequence>
<keyword evidence="2" id="KW-1185">Reference proteome</keyword>
<name>A0A1H6TVI1_9EURY</name>
<proteinExistence type="predicted"/>
<dbReference type="AlphaFoldDB" id="A0A1H6TVI1"/>
<dbReference type="Proteomes" id="UP000198888">
    <property type="component" value="Unassembled WGS sequence"/>
</dbReference>
<evidence type="ECO:0000313" key="1">
    <source>
        <dbReference type="EMBL" id="SEI84021.1"/>
    </source>
</evidence>
<evidence type="ECO:0000313" key="2">
    <source>
        <dbReference type="Proteomes" id="UP000198888"/>
    </source>
</evidence>
<reference evidence="1 2" key="1">
    <citation type="submission" date="2016-10" db="EMBL/GenBank/DDBJ databases">
        <authorList>
            <person name="de Groot N.N."/>
        </authorList>
    </citation>
    <scope>NUCLEOTIDE SEQUENCE [LARGE SCALE GENOMIC DNA]</scope>
    <source>
        <strain evidence="1 2">DSM 22187</strain>
    </source>
</reference>
<accession>A0A1H6TVI1</accession>
<gene>
    <name evidence="1" type="ORF">SAMN05444271_10947</name>
</gene>